<keyword evidence="4" id="KW-0762">Sugar transport</keyword>
<keyword evidence="2" id="KW-0813">Transport</keyword>
<evidence type="ECO:0000256" key="4">
    <source>
        <dbReference type="ARBA" id="ARBA00022597"/>
    </source>
</evidence>
<evidence type="ECO:0000256" key="2">
    <source>
        <dbReference type="ARBA" id="ARBA00022448"/>
    </source>
</evidence>
<evidence type="ECO:0000256" key="5">
    <source>
        <dbReference type="ARBA" id="ARBA00022692"/>
    </source>
</evidence>
<feature type="transmembrane region" description="Helical" evidence="9">
    <location>
        <begin position="32"/>
        <end position="56"/>
    </location>
</feature>
<dbReference type="GO" id="GO:0022857">
    <property type="term" value="F:transmembrane transporter activity"/>
    <property type="evidence" value="ECO:0007669"/>
    <property type="project" value="InterPro"/>
</dbReference>
<evidence type="ECO:0000256" key="9">
    <source>
        <dbReference type="SAM" id="Phobius"/>
    </source>
</evidence>
<dbReference type="AlphaFoldDB" id="A0A858Z6L4"/>
<keyword evidence="6 9" id="KW-1133">Transmembrane helix</keyword>
<accession>A0A858Z6L4</accession>
<feature type="transmembrane region" description="Helical" evidence="9">
    <location>
        <begin position="137"/>
        <end position="156"/>
    </location>
</feature>
<feature type="domain" description="Major facilitator superfamily (MFS) profile" evidence="10">
    <location>
        <begin position="33"/>
        <end position="467"/>
    </location>
</feature>
<feature type="transmembrane region" description="Helical" evidence="9">
    <location>
        <begin position="195"/>
        <end position="213"/>
    </location>
</feature>
<sequence>MDLENKTHQTRKQENQQNNVPVQETARKPDTLFLYFCVMTGQLVTMAFGASMTWTSPVLGKLYSNNTDINPLGRPITSIEVSLLASMPTFTNILGMLVMPKISDIVGRKRYLLIAGVVTLFSGVGLGFSGASLVLMIVTRCLFSFSASWVVFSLYLMEICEDHNRGKFGCYLGIFNQLGNFLGLVFGPFFSVKTFSFIITSPLFFFVVVFTVMPESPVYLLKHGKEKECKKALWKLRSNKTKEEIELDLKKLKYSLQNEPKGKIADLFKKRENFLAVVLSFLPLLIKYSSGVTVIFTFLAPYFNEAGTSLSGDIVAIVVAAVKVAFFVLASFIVERFGRRKLLILSSTGTAIPLFTAGVYFYLQSINSSLIAYLQWLPLTSLLFTVCFFGIGLGPVTQAWVSELPPAEIRAVSVSLVHSTGSFVAFAFTFLYPLISESLGTEWCVWWFSINCTVGSALMYFFLPETNGKSFKEIKEMLLNYSKLRIK</sequence>
<keyword evidence="3" id="KW-1003">Cell membrane</keyword>
<keyword evidence="7 9" id="KW-0472">Membrane</keyword>
<evidence type="ECO:0000313" key="11">
    <source>
        <dbReference type="EMBL" id="QJX15778.1"/>
    </source>
</evidence>
<evidence type="ECO:0000259" key="10">
    <source>
        <dbReference type="PROSITE" id="PS50850"/>
    </source>
</evidence>
<feature type="compositionally biased region" description="Basic and acidic residues" evidence="8">
    <location>
        <begin position="1"/>
        <end position="14"/>
    </location>
</feature>
<reference evidence="11" key="1">
    <citation type="submission" date="2019-09" db="EMBL/GenBank/DDBJ databases">
        <title>MFS transporters aid in co-option of insect defense compounds from plants.</title>
        <authorList>
            <person name="Yang Z.-L."/>
            <person name="Nour-Eldin H.H."/>
            <person name="Haenniger S."/>
            <person name="Reichelt M."/>
            <person name="Crocoll C."/>
            <person name="Vogel H."/>
            <person name="Beran F."/>
        </authorList>
    </citation>
    <scope>NUCLEOTIDE SEQUENCE</scope>
</reference>
<dbReference type="PROSITE" id="PS50850">
    <property type="entry name" value="MFS"/>
    <property type="match status" value="1"/>
</dbReference>
<dbReference type="InterPro" id="IPR005828">
    <property type="entry name" value="MFS_sugar_transport-like"/>
</dbReference>
<dbReference type="InterPro" id="IPR050549">
    <property type="entry name" value="MFS_Trehalose_Transporter"/>
</dbReference>
<dbReference type="PANTHER" id="PTHR48021:SF47">
    <property type="entry name" value="GH17672P"/>
    <property type="match status" value="1"/>
</dbReference>
<feature type="transmembrane region" description="Helical" evidence="9">
    <location>
        <begin position="274"/>
        <end position="302"/>
    </location>
</feature>
<dbReference type="PROSITE" id="PS00216">
    <property type="entry name" value="SUGAR_TRANSPORT_1"/>
    <property type="match status" value="1"/>
</dbReference>
<evidence type="ECO:0000256" key="8">
    <source>
        <dbReference type="SAM" id="MobiDB-lite"/>
    </source>
</evidence>
<proteinExistence type="evidence at transcript level"/>
<feature type="transmembrane region" description="Helical" evidence="9">
    <location>
        <begin position="409"/>
        <end position="433"/>
    </location>
</feature>
<organism evidence="11">
    <name type="scientific">Phyllotreta armoraciae</name>
    <dbReference type="NCBI Taxonomy" id="1553667"/>
    <lineage>
        <taxon>Eukaryota</taxon>
        <taxon>Metazoa</taxon>
        <taxon>Ecdysozoa</taxon>
        <taxon>Arthropoda</taxon>
        <taxon>Hexapoda</taxon>
        <taxon>Insecta</taxon>
        <taxon>Pterygota</taxon>
        <taxon>Neoptera</taxon>
        <taxon>Endopterygota</taxon>
        <taxon>Coleoptera</taxon>
        <taxon>Polyphaga</taxon>
        <taxon>Cucujiformia</taxon>
        <taxon>Chrysomeloidea</taxon>
        <taxon>Chrysomelidae</taxon>
        <taxon>Galerucinae</taxon>
        <taxon>Alticini</taxon>
        <taxon>Phyllotreta</taxon>
    </lineage>
</organism>
<feature type="transmembrane region" description="Helical" evidence="9">
    <location>
        <begin position="445"/>
        <end position="463"/>
    </location>
</feature>
<evidence type="ECO:0000256" key="6">
    <source>
        <dbReference type="ARBA" id="ARBA00022989"/>
    </source>
</evidence>
<feature type="transmembrane region" description="Helical" evidence="9">
    <location>
        <begin position="314"/>
        <end position="335"/>
    </location>
</feature>
<protein>
    <submittedName>
        <fullName evidence="11">Glucosinolate transporter</fullName>
    </submittedName>
</protein>
<dbReference type="InterPro" id="IPR036259">
    <property type="entry name" value="MFS_trans_sf"/>
</dbReference>
<feature type="region of interest" description="Disordered" evidence="8">
    <location>
        <begin position="1"/>
        <end position="23"/>
    </location>
</feature>
<name>A0A858Z6L4_9CUCU</name>
<dbReference type="Gene3D" id="1.20.1250.20">
    <property type="entry name" value="MFS general substrate transporter like domains"/>
    <property type="match status" value="1"/>
</dbReference>
<dbReference type="PANTHER" id="PTHR48021">
    <property type="match status" value="1"/>
</dbReference>
<dbReference type="FunFam" id="1.20.1250.20:FF:000218">
    <property type="entry name" value="facilitated trehalose transporter Tret1"/>
    <property type="match status" value="1"/>
</dbReference>
<dbReference type="Pfam" id="PF00083">
    <property type="entry name" value="Sugar_tr"/>
    <property type="match status" value="1"/>
</dbReference>
<feature type="transmembrane region" description="Helical" evidence="9">
    <location>
        <begin position="168"/>
        <end position="189"/>
    </location>
</feature>
<evidence type="ECO:0000256" key="1">
    <source>
        <dbReference type="ARBA" id="ARBA00004651"/>
    </source>
</evidence>
<keyword evidence="5 9" id="KW-0812">Transmembrane</keyword>
<dbReference type="InterPro" id="IPR005829">
    <property type="entry name" value="Sugar_transporter_CS"/>
</dbReference>
<dbReference type="EMBL" id="MN433068">
    <property type="protein sequence ID" value="QJX15778.1"/>
    <property type="molecule type" value="mRNA"/>
</dbReference>
<dbReference type="GO" id="GO:0005886">
    <property type="term" value="C:plasma membrane"/>
    <property type="evidence" value="ECO:0007669"/>
    <property type="project" value="UniProtKB-SubCell"/>
</dbReference>
<gene>
    <name evidence="11" type="primary">GTR9</name>
</gene>
<evidence type="ECO:0000256" key="3">
    <source>
        <dbReference type="ARBA" id="ARBA00022475"/>
    </source>
</evidence>
<feature type="transmembrane region" description="Helical" evidence="9">
    <location>
        <begin position="342"/>
        <end position="363"/>
    </location>
</feature>
<feature type="transmembrane region" description="Helical" evidence="9">
    <location>
        <begin position="76"/>
        <end position="99"/>
    </location>
</feature>
<feature type="transmembrane region" description="Helical" evidence="9">
    <location>
        <begin position="375"/>
        <end position="397"/>
    </location>
</feature>
<dbReference type="InterPro" id="IPR020846">
    <property type="entry name" value="MFS_dom"/>
</dbReference>
<evidence type="ECO:0000256" key="7">
    <source>
        <dbReference type="ARBA" id="ARBA00023136"/>
    </source>
</evidence>
<comment type="subcellular location">
    <subcellularLocation>
        <location evidence="1">Cell membrane</location>
        <topology evidence="1">Multi-pass membrane protein</topology>
    </subcellularLocation>
</comment>
<dbReference type="SUPFAM" id="SSF103473">
    <property type="entry name" value="MFS general substrate transporter"/>
    <property type="match status" value="1"/>
</dbReference>
<feature type="transmembrane region" description="Helical" evidence="9">
    <location>
        <begin position="111"/>
        <end position="131"/>
    </location>
</feature>